<dbReference type="InterPro" id="IPR005467">
    <property type="entry name" value="His_kinase_dom"/>
</dbReference>
<dbReference type="InterPro" id="IPR003594">
    <property type="entry name" value="HATPase_dom"/>
</dbReference>
<dbReference type="InterPro" id="IPR011623">
    <property type="entry name" value="7TMR_DISM_rcpt_extracell_dom1"/>
</dbReference>
<dbReference type="Gene3D" id="1.10.287.130">
    <property type="match status" value="1"/>
</dbReference>
<sequence length="1054" mass="116348">MPRAMRLVPSLLLAVLPLSAVAENGRLHLGGDRQVEHAIGKWRFQPADKPEYSRADLADSEWPQIPVQNEWRMHGFDYAGNAWYRLHFTIGQPLQGSDLALILAPIASASEVYCNGKLIGSKGTVDASGNILRPSEQLSLYFIPSDLLRPKGDNTLAIRVVGYNGVGGMFGNDWVYLGRADRVHERFMLLVIIPGFMAAAFLIMALYHFILLYARKSKEYAYFAMLCVAIAGSLLGMNGIGYWLADSFHVNQMLIHLIVGFFPIAMAGYIREYFDIQKSRVLQALSIAGYLLLSAVSLHLVIKPLVAIYIKYILPVGMLFIMLSLLAFIGYTIRGIRAKMPGARLLAAGFAVLSFGLANDMLQYLSLPVSVKFADIGFLTVVVCMASAMAIKIQRVYVEKEHAQAILVETMRNADKLKDDFLANTSHELRTPLFGIIGLSESLLNEPALSERAQENIGLILASSNRLARLVDDILDMSKLKNRDIILAKRPVSLFQAVDIVFKIIQPMVGQKEIVLQNLVPRNLTPVWADENRLQQILHNLIGNAIKFTQRGYVRVDARAQGNNAFISVIDSGIGIETTKLETIFNAFEQAEASIERQYGGTGLGLTITKRLVELHGGLMSVTSEPGHGAMFSFSLPLADSSLIADTANEPLPGALREHSELSVKEATGLLKRDYLPTDGLQVLIADDEPVNIRLLTQVLEEIGIQPRTASDGESALELMQSQEKWDLILLDVMMPGMNGFRVCERIRERWSATELPVIFLTARGSSTDLVKGFSLGANDYLPKPVAREEIIARIQTQLSLVKARLELMQLNDIRKELELAQRIQRASLPESLPQSPYWKVAVDFEPMALIGGDFYSFLHIDARHLGVFVADVSGHGIPAALIASMLSISINLQRPVADHPDQVLESINGIVHRQLEGNFVTSCYAYLDLEQGIVSTASAGHPPLILLHRQSGVIERLKPSGKVHGIYPEVTYQIARTNIGRGDRVVLYSDGVTEAGSSGPELYGQERFEAFIQNHVELAATDLCKALRDNITAFTGTPVNYEDDFTLIVVDVV</sequence>
<dbReference type="PROSITE" id="PS50109">
    <property type="entry name" value="HIS_KIN"/>
    <property type="match status" value="1"/>
</dbReference>
<dbReference type="SUPFAM" id="SSF49785">
    <property type="entry name" value="Galactose-binding domain-like"/>
    <property type="match status" value="1"/>
</dbReference>
<dbReference type="InterPro" id="IPR001932">
    <property type="entry name" value="PPM-type_phosphatase-like_dom"/>
</dbReference>
<keyword evidence="4" id="KW-0808">Transferase</keyword>
<keyword evidence="7" id="KW-0472">Membrane</keyword>
<dbReference type="PATRIC" id="fig|869212.3.peg.2453"/>
<evidence type="ECO:0000313" key="12">
    <source>
        <dbReference type="Proteomes" id="UP000006048"/>
    </source>
</evidence>
<dbReference type="InterPro" id="IPR004358">
    <property type="entry name" value="Sig_transdc_His_kin-like_C"/>
</dbReference>
<evidence type="ECO:0000256" key="6">
    <source>
        <dbReference type="PROSITE-ProRule" id="PRU00169"/>
    </source>
</evidence>
<dbReference type="SUPFAM" id="SSF55874">
    <property type="entry name" value="ATPase domain of HSP90 chaperone/DNA topoisomerase II/histidine kinase"/>
    <property type="match status" value="1"/>
</dbReference>
<dbReference type="Pfam" id="PF02518">
    <property type="entry name" value="HATPase_c"/>
    <property type="match status" value="1"/>
</dbReference>
<dbReference type="InterPro" id="IPR036457">
    <property type="entry name" value="PPM-type-like_dom_sf"/>
</dbReference>
<dbReference type="RefSeq" id="WP_014803585.1">
    <property type="nucleotide sequence ID" value="NC_018020.1"/>
</dbReference>
<dbReference type="GO" id="GO:0005886">
    <property type="term" value="C:plasma membrane"/>
    <property type="evidence" value="ECO:0007669"/>
    <property type="project" value="TreeGrafter"/>
</dbReference>
<keyword evidence="8" id="KW-0732">Signal</keyword>
<dbReference type="SMART" id="SM00388">
    <property type="entry name" value="HisKA"/>
    <property type="match status" value="1"/>
</dbReference>
<feature type="transmembrane region" description="Helical" evidence="7">
    <location>
        <begin position="345"/>
        <end position="367"/>
    </location>
</feature>
<organism evidence="11 12">
    <name type="scientific">Turneriella parva (strain ATCC BAA-1111 / DSM 21527 / NCTC 11395 / H)</name>
    <name type="common">Leptospira parva</name>
    <dbReference type="NCBI Taxonomy" id="869212"/>
    <lineage>
        <taxon>Bacteria</taxon>
        <taxon>Pseudomonadati</taxon>
        <taxon>Spirochaetota</taxon>
        <taxon>Spirochaetia</taxon>
        <taxon>Leptospirales</taxon>
        <taxon>Leptospiraceae</taxon>
        <taxon>Turneriella</taxon>
    </lineage>
</organism>
<keyword evidence="5 11" id="KW-0418">Kinase</keyword>
<evidence type="ECO:0000259" key="10">
    <source>
        <dbReference type="PROSITE" id="PS50110"/>
    </source>
</evidence>
<dbReference type="SUPFAM" id="SSF81606">
    <property type="entry name" value="PP2C-like"/>
    <property type="match status" value="1"/>
</dbReference>
<dbReference type="SMART" id="SM00448">
    <property type="entry name" value="REC"/>
    <property type="match status" value="1"/>
</dbReference>
<feature type="transmembrane region" description="Helical" evidence="7">
    <location>
        <begin position="250"/>
        <end position="270"/>
    </location>
</feature>
<reference evidence="11 12" key="1">
    <citation type="submission" date="2012-06" db="EMBL/GenBank/DDBJ databases">
        <title>The complete chromosome of genome of Turneriella parva DSM 21527.</title>
        <authorList>
            <consortium name="US DOE Joint Genome Institute (JGI-PGF)"/>
            <person name="Lucas S."/>
            <person name="Han J."/>
            <person name="Lapidus A."/>
            <person name="Bruce D."/>
            <person name="Goodwin L."/>
            <person name="Pitluck S."/>
            <person name="Peters L."/>
            <person name="Kyrpides N."/>
            <person name="Mavromatis K."/>
            <person name="Ivanova N."/>
            <person name="Mikhailova N."/>
            <person name="Chertkov O."/>
            <person name="Detter J.C."/>
            <person name="Tapia R."/>
            <person name="Han C."/>
            <person name="Land M."/>
            <person name="Hauser L."/>
            <person name="Markowitz V."/>
            <person name="Cheng J.-F."/>
            <person name="Hugenholtz P."/>
            <person name="Woyke T."/>
            <person name="Wu D."/>
            <person name="Gronow S."/>
            <person name="Wellnitz S."/>
            <person name="Brambilla E."/>
            <person name="Klenk H.-P."/>
            <person name="Eisen J.A."/>
        </authorList>
    </citation>
    <scope>NUCLEOTIDE SEQUENCE [LARGE SCALE GENOMIC DNA]</scope>
    <source>
        <strain evidence="12">ATCC BAA-1111 / DSM 21527 / NCTC 11395 / H</strain>
    </source>
</reference>
<feature type="domain" description="Histidine kinase" evidence="9">
    <location>
        <begin position="424"/>
        <end position="640"/>
    </location>
</feature>
<dbReference type="InterPro" id="IPR036097">
    <property type="entry name" value="HisK_dim/P_sf"/>
</dbReference>
<feature type="transmembrane region" description="Helical" evidence="7">
    <location>
        <begin position="220"/>
        <end position="244"/>
    </location>
</feature>
<dbReference type="InterPro" id="IPR001789">
    <property type="entry name" value="Sig_transdc_resp-reg_receiver"/>
</dbReference>
<dbReference type="SMART" id="SM00331">
    <property type="entry name" value="PP2C_SIG"/>
    <property type="match status" value="1"/>
</dbReference>
<keyword evidence="7" id="KW-1133">Transmembrane helix</keyword>
<keyword evidence="7" id="KW-0812">Transmembrane</keyword>
<evidence type="ECO:0000256" key="8">
    <source>
        <dbReference type="SAM" id="SignalP"/>
    </source>
</evidence>
<feature type="domain" description="Response regulatory" evidence="10">
    <location>
        <begin position="682"/>
        <end position="799"/>
    </location>
</feature>
<dbReference type="HOGENOM" id="CLU_290334_0_0_12"/>
<dbReference type="SUPFAM" id="SSF52172">
    <property type="entry name" value="CheY-like"/>
    <property type="match status" value="1"/>
</dbReference>
<dbReference type="InterPro" id="IPR011006">
    <property type="entry name" value="CheY-like_superfamily"/>
</dbReference>
<dbReference type="Pfam" id="PF00512">
    <property type="entry name" value="HisKA"/>
    <property type="match status" value="1"/>
</dbReference>
<dbReference type="PRINTS" id="PR00344">
    <property type="entry name" value="BCTRLSENSOR"/>
</dbReference>
<dbReference type="Pfam" id="PF07695">
    <property type="entry name" value="7TMR-DISM_7TM"/>
    <property type="match status" value="1"/>
</dbReference>
<dbReference type="Pfam" id="PF07228">
    <property type="entry name" value="SpoIIE"/>
    <property type="match status" value="1"/>
</dbReference>
<dbReference type="Gene3D" id="2.60.120.260">
    <property type="entry name" value="Galactose-binding domain-like"/>
    <property type="match status" value="1"/>
</dbReference>
<evidence type="ECO:0000256" key="2">
    <source>
        <dbReference type="ARBA" id="ARBA00012438"/>
    </source>
</evidence>
<protein>
    <recommendedName>
        <fullName evidence="2">histidine kinase</fullName>
        <ecNumber evidence="2">2.7.13.3</ecNumber>
    </recommendedName>
</protein>
<comment type="catalytic activity">
    <reaction evidence="1">
        <text>ATP + protein L-histidine = ADP + protein N-phospho-L-histidine.</text>
        <dbReference type="EC" id="2.7.13.3"/>
    </reaction>
</comment>
<evidence type="ECO:0000256" key="4">
    <source>
        <dbReference type="ARBA" id="ARBA00022679"/>
    </source>
</evidence>
<dbReference type="Pfam" id="PF00072">
    <property type="entry name" value="Response_reg"/>
    <property type="match status" value="1"/>
</dbReference>
<dbReference type="PANTHER" id="PTHR43047">
    <property type="entry name" value="TWO-COMPONENT HISTIDINE PROTEIN KINASE"/>
    <property type="match status" value="1"/>
</dbReference>
<evidence type="ECO:0000259" key="9">
    <source>
        <dbReference type="PROSITE" id="PS50109"/>
    </source>
</evidence>
<proteinExistence type="predicted"/>
<keyword evidence="12" id="KW-1185">Reference proteome</keyword>
<feature type="transmembrane region" description="Helical" evidence="7">
    <location>
        <begin position="308"/>
        <end position="333"/>
    </location>
</feature>
<accession>I4B722</accession>
<gene>
    <name evidence="11" type="ordered locus">Turpa_2437</name>
</gene>
<feature type="modified residue" description="4-aspartylphosphate" evidence="6">
    <location>
        <position position="732"/>
    </location>
</feature>
<dbReference type="OrthoDB" id="9809348at2"/>
<evidence type="ECO:0000256" key="7">
    <source>
        <dbReference type="SAM" id="Phobius"/>
    </source>
</evidence>
<evidence type="ECO:0000256" key="5">
    <source>
        <dbReference type="ARBA" id="ARBA00022777"/>
    </source>
</evidence>
<dbReference type="EC" id="2.7.13.3" evidence="2"/>
<feature type="signal peptide" evidence="8">
    <location>
        <begin position="1"/>
        <end position="22"/>
    </location>
</feature>
<dbReference type="PANTHER" id="PTHR43047:SF72">
    <property type="entry name" value="OSMOSENSING HISTIDINE PROTEIN KINASE SLN1"/>
    <property type="match status" value="1"/>
</dbReference>
<dbReference type="InterPro" id="IPR008979">
    <property type="entry name" value="Galactose-bd-like_sf"/>
</dbReference>
<evidence type="ECO:0000256" key="3">
    <source>
        <dbReference type="ARBA" id="ARBA00022553"/>
    </source>
</evidence>
<dbReference type="CDD" id="cd00082">
    <property type="entry name" value="HisKA"/>
    <property type="match status" value="1"/>
</dbReference>
<dbReference type="GO" id="GO:0000155">
    <property type="term" value="F:phosphorelay sensor kinase activity"/>
    <property type="evidence" value="ECO:0007669"/>
    <property type="project" value="InterPro"/>
</dbReference>
<dbReference type="InterPro" id="IPR036890">
    <property type="entry name" value="HATPase_C_sf"/>
</dbReference>
<dbReference type="FunFam" id="3.30.565.10:FF:000010">
    <property type="entry name" value="Sensor histidine kinase RcsC"/>
    <property type="match status" value="1"/>
</dbReference>
<dbReference type="Gene3D" id="3.30.565.10">
    <property type="entry name" value="Histidine kinase-like ATPase, C-terminal domain"/>
    <property type="match status" value="1"/>
</dbReference>
<dbReference type="CDD" id="cd17574">
    <property type="entry name" value="REC_OmpR"/>
    <property type="match status" value="1"/>
</dbReference>
<dbReference type="PROSITE" id="PS50110">
    <property type="entry name" value="RESPONSE_REGULATORY"/>
    <property type="match status" value="1"/>
</dbReference>
<dbReference type="Gene3D" id="3.60.40.10">
    <property type="entry name" value="PPM-type phosphatase domain"/>
    <property type="match status" value="1"/>
</dbReference>
<evidence type="ECO:0000256" key="1">
    <source>
        <dbReference type="ARBA" id="ARBA00000085"/>
    </source>
</evidence>
<keyword evidence="3 6" id="KW-0597">Phosphoprotein</keyword>
<dbReference type="SUPFAM" id="SSF47384">
    <property type="entry name" value="Homodimeric domain of signal transducing histidine kinase"/>
    <property type="match status" value="1"/>
</dbReference>
<feature type="transmembrane region" description="Helical" evidence="7">
    <location>
        <begin position="282"/>
        <end position="302"/>
    </location>
</feature>
<dbReference type="STRING" id="869212.Turpa_2437"/>
<dbReference type="Proteomes" id="UP000006048">
    <property type="component" value="Chromosome"/>
</dbReference>
<dbReference type="AlphaFoldDB" id="I4B722"/>
<dbReference type="CDD" id="cd16922">
    <property type="entry name" value="HATPase_EvgS-ArcB-TorS-like"/>
    <property type="match status" value="1"/>
</dbReference>
<feature type="transmembrane region" description="Helical" evidence="7">
    <location>
        <begin position="187"/>
        <end position="213"/>
    </location>
</feature>
<dbReference type="EMBL" id="CP002959">
    <property type="protein sequence ID" value="AFM13079.1"/>
    <property type="molecule type" value="Genomic_DNA"/>
</dbReference>
<dbReference type="InterPro" id="IPR003661">
    <property type="entry name" value="HisK_dim/P_dom"/>
</dbReference>
<evidence type="ECO:0000313" key="11">
    <source>
        <dbReference type="EMBL" id="AFM13079.1"/>
    </source>
</evidence>
<feature type="chain" id="PRO_5003686793" description="histidine kinase" evidence="8">
    <location>
        <begin position="23"/>
        <end position="1054"/>
    </location>
</feature>
<dbReference type="Gene3D" id="3.40.50.2300">
    <property type="match status" value="1"/>
</dbReference>
<dbReference type="KEGG" id="tpx:Turpa_2437"/>
<dbReference type="GO" id="GO:0009927">
    <property type="term" value="F:histidine phosphotransfer kinase activity"/>
    <property type="evidence" value="ECO:0007669"/>
    <property type="project" value="TreeGrafter"/>
</dbReference>
<dbReference type="SMART" id="SM00387">
    <property type="entry name" value="HATPase_c"/>
    <property type="match status" value="1"/>
</dbReference>
<name>I4B722_TURPD</name>